<sequence>MPRLSEDAVNGVVQFYTYFSAAAEVIIARLERNVDEEKDVSANLLPSSPGLVVGYLRCLGESEALASEELLVSLHIGAVDAMMGGQVSPSRLQWV</sequence>
<evidence type="ECO:0000313" key="1">
    <source>
        <dbReference type="EMBL" id="GBL92974.1"/>
    </source>
</evidence>
<comment type="caution">
    <text evidence="1">The sequence shown here is derived from an EMBL/GenBank/DDBJ whole genome shotgun (WGS) entry which is preliminary data.</text>
</comment>
<evidence type="ECO:0000313" key="2">
    <source>
        <dbReference type="Proteomes" id="UP000499080"/>
    </source>
</evidence>
<accession>A0A4Y2BP52</accession>
<dbReference type="AlphaFoldDB" id="A0A4Y2BP52"/>
<reference evidence="1 2" key="1">
    <citation type="journal article" date="2019" name="Sci. Rep.">
        <title>Orb-weaving spider Araneus ventricosus genome elucidates the spidroin gene catalogue.</title>
        <authorList>
            <person name="Kono N."/>
            <person name="Nakamura H."/>
            <person name="Ohtoshi R."/>
            <person name="Moran D.A.P."/>
            <person name="Shinohara A."/>
            <person name="Yoshida Y."/>
            <person name="Fujiwara M."/>
            <person name="Mori M."/>
            <person name="Tomita M."/>
            <person name="Arakawa K."/>
        </authorList>
    </citation>
    <scope>NUCLEOTIDE SEQUENCE [LARGE SCALE GENOMIC DNA]</scope>
</reference>
<proteinExistence type="predicted"/>
<dbReference type="EMBL" id="BGPR01000090">
    <property type="protein sequence ID" value="GBL92974.1"/>
    <property type="molecule type" value="Genomic_DNA"/>
</dbReference>
<name>A0A4Y2BP52_ARAVE</name>
<protein>
    <submittedName>
        <fullName evidence="1">Uncharacterized protein</fullName>
    </submittedName>
</protein>
<keyword evidence="2" id="KW-1185">Reference proteome</keyword>
<dbReference type="Proteomes" id="UP000499080">
    <property type="component" value="Unassembled WGS sequence"/>
</dbReference>
<gene>
    <name evidence="1" type="ORF">AVEN_54618_1</name>
</gene>
<organism evidence="1 2">
    <name type="scientific">Araneus ventricosus</name>
    <name type="common">Orbweaver spider</name>
    <name type="synonym">Epeira ventricosa</name>
    <dbReference type="NCBI Taxonomy" id="182803"/>
    <lineage>
        <taxon>Eukaryota</taxon>
        <taxon>Metazoa</taxon>
        <taxon>Ecdysozoa</taxon>
        <taxon>Arthropoda</taxon>
        <taxon>Chelicerata</taxon>
        <taxon>Arachnida</taxon>
        <taxon>Araneae</taxon>
        <taxon>Araneomorphae</taxon>
        <taxon>Entelegynae</taxon>
        <taxon>Araneoidea</taxon>
        <taxon>Araneidae</taxon>
        <taxon>Araneus</taxon>
    </lineage>
</organism>